<dbReference type="EMBL" id="JBEXAC010000002">
    <property type="protein sequence ID" value="MET7000164.1"/>
    <property type="molecule type" value="Genomic_DNA"/>
</dbReference>
<evidence type="ECO:0000313" key="8">
    <source>
        <dbReference type="EMBL" id="MET7000164.1"/>
    </source>
</evidence>
<dbReference type="InterPro" id="IPR012933">
    <property type="entry name" value="HicA_mRNA_interferase"/>
</dbReference>
<dbReference type="Pfam" id="PF07927">
    <property type="entry name" value="HicA_toxin"/>
    <property type="match status" value="1"/>
</dbReference>
<dbReference type="RefSeq" id="WP_354662724.1">
    <property type="nucleotide sequence ID" value="NZ_JBEXAC010000002.1"/>
</dbReference>
<dbReference type="InterPro" id="IPR038570">
    <property type="entry name" value="HicA_sf"/>
</dbReference>
<dbReference type="SUPFAM" id="SSF54786">
    <property type="entry name" value="YcfA/nrd intein domain"/>
    <property type="match status" value="1"/>
</dbReference>
<evidence type="ECO:0000256" key="7">
    <source>
        <dbReference type="ARBA" id="ARBA00023016"/>
    </source>
</evidence>
<keyword evidence="3" id="KW-0540">Nuclease</keyword>
<evidence type="ECO:0000313" key="9">
    <source>
        <dbReference type="Proteomes" id="UP001549749"/>
    </source>
</evidence>
<evidence type="ECO:0000256" key="4">
    <source>
        <dbReference type="ARBA" id="ARBA00022759"/>
    </source>
</evidence>
<comment type="caution">
    <text evidence="8">The sequence shown here is derived from an EMBL/GenBank/DDBJ whole genome shotgun (WGS) entry which is preliminary data.</text>
</comment>
<proteinExistence type="inferred from homology"/>
<evidence type="ECO:0000256" key="3">
    <source>
        <dbReference type="ARBA" id="ARBA00022722"/>
    </source>
</evidence>
<organism evidence="8 9">
    <name type="scientific">Chitinophaga defluvii</name>
    <dbReference type="NCBI Taxonomy" id="3163343"/>
    <lineage>
        <taxon>Bacteria</taxon>
        <taxon>Pseudomonadati</taxon>
        <taxon>Bacteroidota</taxon>
        <taxon>Chitinophagia</taxon>
        <taxon>Chitinophagales</taxon>
        <taxon>Chitinophagaceae</taxon>
        <taxon>Chitinophaga</taxon>
    </lineage>
</organism>
<gene>
    <name evidence="8" type="ORF">ABR189_22425</name>
</gene>
<sequence>MTYILLIRMLQQKGWQIKNQEDSHVHLIHASIPGQELIITNPGNKEFPPGTLKSILKQAGLE</sequence>
<reference evidence="8 9" key="1">
    <citation type="submission" date="2024-06" db="EMBL/GenBank/DDBJ databases">
        <title>Chitinophaga defluvii sp. nov., isolated from municipal sewage.</title>
        <authorList>
            <person name="Zhang L."/>
        </authorList>
    </citation>
    <scope>NUCLEOTIDE SEQUENCE [LARGE SCALE GENOMIC DNA]</scope>
    <source>
        <strain evidence="8 9">H8</strain>
    </source>
</reference>
<keyword evidence="7" id="KW-0346">Stress response</keyword>
<name>A0ABV2TAW6_9BACT</name>
<keyword evidence="2" id="KW-1277">Toxin-antitoxin system</keyword>
<evidence type="ECO:0000256" key="1">
    <source>
        <dbReference type="ARBA" id="ARBA00006620"/>
    </source>
</evidence>
<accession>A0ABV2TAW6</accession>
<dbReference type="Proteomes" id="UP001549749">
    <property type="component" value="Unassembled WGS sequence"/>
</dbReference>
<keyword evidence="4" id="KW-0255">Endonuclease</keyword>
<keyword evidence="5" id="KW-0378">Hydrolase</keyword>
<comment type="similarity">
    <text evidence="1">Belongs to the HicA mRNA interferase family.</text>
</comment>
<dbReference type="Gene3D" id="3.30.920.30">
    <property type="entry name" value="Hypothetical protein"/>
    <property type="match status" value="1"/>
</dbReference>
<keyword evidence="9" id="KW-1185">Reference proteome</keyword>
<protein>
    <submittedName>
        <fullName evidence="8">Type II toxin-antitoxin system HicA family toxin</fullName>
    </submittedName>
</protein>
<keyword evidence="6" id="KW-0694">RNA-binding</keyword>
<evidence type="ECO:0000256" key="2">
    <source>
        <dbReference type="ARBA" id="ARBA00022649"/>
    </source>
</evidence>
<evidence type="ECO:0000256" key="6">
    <source>
        <dbReference type="ARBA" id="ARBA00022884"/>
    </source>
</evidence>
<evidence type="ECO:0000256" key="5">
    <source>
        <dbReference type="ARBA" id="ARBA00022801"/>
    </source>
</evidence>